<dbReference type="InterPro" id="IPR003961">
    <property type="entry name" value="FN3_dom"/>
</dbReference>
<proteinExistence type="predicted"/>
<evidence type="ECO:0000256" key="1">
    <source>
        <dbReference type="ARBA" id="ARBA00022737"/>
    </source>
</evidence>
<dbReference type="AlphaFoldDB" id="A0AAW4N4Q4"/>
<evidence type="ECO:0000256" key="2">
    <source>
        <dbReference type="SAM" id="SignalP"/>
    </source>
</evidence>
<evidence type="ECO:0000259" key="3">
    <source>
        <dbReference type="PROSITE" id="PS50853"/>
    </source>
</evidence>
<name>A0AAW4N4Q4_9BACT</name>
<evidence type="ECO:0000313" key="5">
    <source>
        <dbReference type="Proteomes" id="UP001196316"/>
    </source>
</evidence>
<evidence type="ECO:0000313" key="4">
    <source>
        <dbReference type="EMBL" id="MBV3407239.1"/>
    </source>
</evidence>
<reference evidence="4" key="1">
    <citation type="submission" date="2021-06" db="EMBL/GenBank/DDBJ databases">
        <title>Collection of gut derived symbiotic bacterial strains cultured from healthy donors.</title>
        <authorList>
            <person name="Lin H."/>
            <person name="Littmann E."/>
            <person name="Pamer E.G."/>
        </authorList>
    </citation>
    <scope>NUCLEOTIDE SEQUENCE</scope>
    <source>
        <strain evidence="4">MSK.21.60</strain>
    </source>
</reference>
<dbReference type="RefSeq" id="WP_217326073.1">
    <property type="nucleotide sequence ID" value="NZ_JAHOEK010000005.1"/>
</dbReference>
<dbReference type="InterPro" id="IPR050991">
    <property type="entry name" value="ECM_Regulatory_Proteins"/>
</dbReference>
<dbReference type="InterPro" id="IPR032530">
    <property type="entry name" value="DUF4957"/>
</dbReference>
<sequence length="526" mass="56983">MKKSIINACILGLGLLSMTACSDPMDEITSLIVGRNFSPVNFDTKDITKESASFQWAAVSGATSYELQLFADKDLDFSGEPTFVFKNISKDDIPYAVSGLMYDTQYSARVMAIDDNDATRNSKWSEISFRTNAQQIFKSVSNSDIADRSVVMNWPAGEEVTTIYAVASETGDTVTTKTLTEAEIAAGKALVDGLQPETKYDVYLYNGSKKRGTKTFKTIADLNGAIVVRPGDDFASLIKNAEEGSVFALLPGTFKIMSEDETGTSAVAISKSIEIKGIYPTASPVIQGRFEINDGASVSIDNVVLDGSANVSADQAFNFKTADATYANVIIKNSEIKNFGKGVFYVNVACTINEITFKNCLIHDIECDGGDMFDCRKGRIDNFNLLESTIYNSAASRDFIRMDDASALGGAPVITVNKCTIDGASNKGKRLLYVRYVGNVINWTNNIVSNTGAVWSNQSKTGVPTFQNNVYFNCAKLNVADVEGKTNMFADEAGKVADPEYKDAAKGDFTIGNESVKKLGVGDPRW</sequence>
<dbReference type="PANTHER" id="PTHR46708">
    <property type="entry name" value="TENASCIN"/>
    <property type="match status" value="1"/>
</dbReference>
<feature type="chain" id="PRO_5043352312" evidence="2">
    <location>
        <begin position="23"/>
        <end position="526"/>
    </location>
</feature>
<accession>A0AAW4N4Q4</accession>
<protein>
    <submittedName>
        <fullName evidence="4">Fibronectin type III domain-containing protein</fullName>
    </submittedName>
</protein>
<dbReference type="PROSITE" id="PS50853">
    <property type="entry name" value="FN3"/>
    <property type="match status" value="1"/>
</dbReference>
<dbReference type="EMBL" id="JAHOEP010000005">
    <property type="protein sequence ID" value="MBV3407239.1"/>
    <property type="molecule type" value="Genomic_DNA"/>
</dbReference>
<dbReference type="Pfam" id="PF16318">
    <property type="entry name" value="DUF4957"/>
    <property type="match status" value="1"/>
</dbReference>
<feature type="signal peptide" evidence="2">
    <location>
        <begin position="1"/>
        <end position="22"/>
    </location>
</feature>
<dbReference type="Proteomes" id="UP001196316">
    <property type="component" value="Unassembled WGS sequence"/>
</dbReference>
<keyword evidence="1" id="KW-0677">Repeat</keyword>
<comment type="caution">
    <text evidence="4">The sequence shown here is derived from an EMBL/GenBank/DDBJ whole genome shotgun (WGS) entry which is preliminary data.</text>
</comment>
<keyword evidence="2" id="KW-0732">Signal</keyword>
<dbReference type="InterPro" id="IPR033427">
    <property type="entry name" value="DUF5123"/>
</dbReference>
<feature type="domain" description="Fibronectin type-III" evidence="3">
    <location>
        <begin position="38"/>
        <end position="136"/>
    </location>
</feature>
<dbReference type="PROSITE" id="PS51257">
    <property type="entry name" value="PROKAR_LIPOPROTEIN"/>
    <property type="match status" value="1"/>
</dbReference>
<gene>
    <name evidence="4" type="ORF">KSW80_02245</name>
</gene>
<organism evidence="4 5">
    <name type="scientific">Segatella copri</name>
    <dbReference type="NCBI Taxonomy" id="165179"/>
    <lineage>
        <taxon>Bacteria</taxon>
        <taxon>Pseudomonadati</taxon>
        <taxon>Bacteroidota</taxon>
        <taxon>Bacteroidia</taxon>
        <taxon>Bacteroidales</taxon>
        <taxon>Prevotellaceae</taxon>
        <taxon>Segatella</taxon>
    </lineage>
</organism>
<dbReference type="PANTHER" id="PTHR46708:SF2">
    <property type="entry name" value="FIBRONECTIN TYPE-III DOMAIN-CONTAINING PROTEIN"/>
    <property type="match status" value="1"/>
</dbReference>
<dbReference type="Pfam" id="PF17161">
    <property type="entry name" value="DUF5123"/>
    <property type="match status" value="1"/>
</dbReference>
<dbReference type="CDD" id="cd00063">
    <property type="entry name" value="FN3"/>
    <property type="match status" value="1"/>
</dbReference>